<evidence type="ECO:0000256" key="1">
    <source>
        <dbReference type="ARBA" id="ARBA00022723"/>
    </source>
</evidence>
<dbReference type="InterPro" id="IPR001138">
    <property type="entry name" value="Zn2Cys6_DnaBD"/>
</dbReference>
<evidence type="ECO:0000256" key="5">
    <source>
        <dbReference type="ARBA" id="ARBA00023242"/>
    </source>
</evidence>
<evidence type="ECO:0000256" key="4">
    <source>
        <dbReference type="ARBA" id="ARBA00023163"/>
    </source>
</evidence>
<evidence type="ECO:0000313" key="9">
    <source>
        <dbReference type="EMBL" id="SCZ98973.1"/>
    </source>
</evidence>
<dbReference type="AlphaFoldDB" id="A0A2X0LDJ1"/>
<dbReference type="CDD" id="cd12148">
    <property type="entry name" value="fungal_TF_MHR"/>
    <property type="match status" value="1"/>
</dbReference>
<organism evidence="9 10">
    <name type="scientific">Microbotryum saponariae</name>
    <dbReference type="NCBI Taxonomy" id="289078"/>
    <lineage>
        <taxon>Eukaryota</taxon>
        <taxon>Fungi</taxon>
        <taxon>Dikarya</taxon>
        <taxon>Basidiomycota</taxon>
        <taxon>Pucciniomycotina</taxon>
        <taxon>Microbotryomycetes</taxon>
        <taxon>Microbotryales</taxon>
        <taxon>Microbotryaceae</taxon>
        <taxon>Microbotryum</taxon>
    </lineage>
</organism>
<dbReference type="SUPFAM" id="SSF57701">
    <property type="entry name" value="Zn2/Cys6 DNA-binding domain"/>
    <property type="match status" value="1"/>
</dbReference>
<dbReference type="Gene3D" id="3.30.160.60">
    <property type="entry name" value="Classic Zinc Finger"/>
    <property type="match status" value="1"/>
</dbReference>
<keyword evidence="6" id="KW-0863">Zinc-finger</keyword>
<dbReference type="InterPro" id="IPR007219">
    <property type="entry name" value="XnlR_reg_dom"/>
</dbReference>
<dbReference type="GO" id="GO:0000981">
    <property type="term" value="F:DNA-binding transcription factor activity, RNA polymerase II-specific"/>
    <property type="evidence" value="ECO:0007669"/>
    <property type="project" value="InterPro"/>
</dbReference>
<evidence type="ECO:0000259" key="8">
    <source>
        <dbReference type="PROSITE" id="PS50157"/>
    </source>
</evidence>
<dbReference type="PROSITE" id="PS50157">
    <property type="entry name" value="ZINC_FINGER_C2H2_2"/>
    <property type="match status" value="1"/>
</dbReference>
<dbReference type="PROSITE" id="PS00463">
    <property type="entry name" value="ZN2_CY6_FUNGAL_1"/>
    <property type="match status" value="1"/>
</dbReference>
<gene>
    <name evidence="9" type="ORF">BZ3500_MVSOF-1268-A1-R1_CHR3-1G05741</name>
</gene>
<reference evidence="10" key="1">
    <citation type="submission" date="2016-10" db="EMBL/GenBank/DDBJ databases">
        <authorList>
            <person name="Jeantristanb JTB J.-T."/>
            <person name="Ricardo R."/>
        </authorList>
    </citation>
    <scope>NUCLEOTIDE SEQUENCE [LARGE SCALE GENOMIC DNA]</scope>
</reference>
<evidence type="ECO:0000256" key="2">
    <source>
        <dbReference type="ARBA" id="ARBA00022833"/>
    </source>
</evidence>
<dbReference type="PANTHER" id="PTHR47660">
    <property type="entry name" value="TRANSCRIPTION FACTOR WITH C2H2 AND ZN(2)-CYS(6) DNA BINDING DOMAIN (EUROFUNG)-RELATED-RELATED"/>
    <property type="match status" value="1"/>
</dbReference>
<keyword evidence="4" id="KW-0804">Transcription</keyword>
<dbReference type="GO" id="GO:0008270">
    <property type="term" value="F:zinc ion binding"/>
    <property type="evidence" value="ECO:0007669"/>
    <property type="project" value="UniProtKB-KW"/>
</dbReference>
<dbReference type="Gene3D" id="4.10.240.10">
    <property type="entry name" value="Zn(2)-C6 fungal-type DNA-binding domain"/>
    <property type="match status" value="1"/>
</dbReference>
<protein>
    <submittedName>
        <fullName evidence="9">BZ3500_MvSof-1268-A1-R1_Chr3-1g05741 protein</fullName>
    </submittedName>
</protein>
<proteinExistence type="predicted"/>
<feature type="region of interest" description="Disordered" evidence="7">
    <location>
        <begin position="314"/>
        <end position="334"/>
    </location>
</feature>
<dbReference type="Proteomes" id="UP000249723">
    <property type="component" value="Unassembled WGS sequence"/>
</dbReference>
<dbReference type="EMBL" id="FMWP01000096">
    <property type="protein sequence ID" value="SCZ98973.1"/>
    <property type="molecule type" value="Genomic_DNA"/>
</dbReference>
<sequence length="920" mass="100597">MADQSVQGQSQSAALTSAQPARTHVCQAPGCTHSYARIEHLERHARTHEPGHKYSCTTVGLVSAFPCGRGFARIDVLKRHEKVCASMQLLPFEVFWIPNKLDMIQLHQRDAESGLLQTNSTVRKQAALERTARACLACAASKVKCSGVPNCERCTNSGRDCVAAVEQSTDRQPSRKRARPGSLSASDIVEPSDYLVDPSIANTETEASLSLIEMALQPSDGFSLDTAPTRNFEDVSGHFPSVQTDHNPDFTHTLNSLFQPMLSLGPLSADDLADPFDTIFGVSTGPLQLNQDNPNFSFEWLGNQQQTPLWNSFTSPQGGNPPFDSGADDGVPSSQGNRVGGRVTLAPGGLATRHGSPVADNECPPDRPWPMVWNPTKHDSQIEVDGTMPGAFERDELADHDPPSFLPMDNDVRMCILEALQFAKLQGHGYHAVFRTLANMSLKVYNHFISLYFTHVHRRLPMLHLPSFNPRKTFGLLLLSMTAIGALYAQMPRAHALGRILISVAKLAIGQLTVDDNRHARSLPTLQANLLCSVAKWLGSARSLELTEVYRGTHTTALRRLGIFEDVVPEMAPDASIQSQWAHFIKYEERKRTAAVCFLLESEMTTLLHLPPHVPFAELQVALPCDEELWNAPTAERWYELRQSRSNSMQTQAIAKLITADTNYSLPPSIAISPLGHEVLVNGLHIMMYSARQLQQVGLEHLSEQAGAHVRKALSRLSKGYDEFSPVFGENNNSDVDFTPAYVSYHMAHLASYLALADLDAVAGRGSSAKSRTTNQNLIAWMKSKPDKARAVAVHSGQVVRRIRDKPLFGKSFTPLAPSSVFYAALCLHLYALSVDPLLNISPGPISTFPLDQAQQGEQVITWVAIGGSFASLQGVDCLAGSAAASQVLIMLAGLSNWSGRAWRIGHVLKDVLQAVASSL</sequence>
<evidence type="ECO:0000256" key="7">
    <source>
        <dbReference type="SAM" id="MobiDB-lite"/>
    </source>
</evidence>
<keyword evidence="10" id="KW-1185">Reference proteome</keyword>
<dbReference type="PANTHER" id="PTHR47660:SF2">
    <property type="entry name" value="TRANSCRIPTION FACTOR WITH C2H2 AND ZN(2)-CYS(6) DNA BINDING DOMAIN (EUROFUNG)"/>
    <property type="match status" value="1"/>
</dbReference>
<keyword evidence="1" id="KW-0479">Metal-binding</keyword>
<feature type="domain" description="C2H2-type" evidence="8">
    <location>
        <begin position="24"/>
        <end position="48"/>
    </location>
</feature>
<dbReference type="GO" id="GO:0006351">
    <property type="term" value="P:DNA-templated transcription"/>
    <property type="evidence" value="ECO:0007669"/>
    <property type="project" value="InterPro"/>
</dbReference>
<name>A0A2X0LDJ1_9BASI</name>
<dbReference type="PROSITE" id="PS00028">
    <property type="entry name" value="ZINC_FINGER_C2H2_1"/>
    <property type="match status" value="1"/>
</dbReference>
<dbReference type="GO" id="GO:0003677">
    <property type="term" value="F:DNA binding"/>
    <property type="evidence" value="ECO:0007669"/>
    <property type="project" value="InterPro"/>
</dbReference>
<dbReference type="OrthoDB" id="1405595at2759"/>
<evidence type="ECO:0000313" key="10">
    <source>
        <dbReference type="Proteomes" id="UP000249723"/>
    </source>
</evidence>
<keyword evidence="3" id="KW-0805">Transcription regulation</keyword>
<keyword evidence="5" id="KW-0539">Nucleus</keyword>
<dbReference type="STRING" id="289078.A0A2X0LDJ1"/>
<dbReference type="Pfam" id="PF04082">
    <property type="entry name" value="Fungal_trans"/>
    <property type="match status" value="1"/>
</dbReference>
<dbReference type="CDD" id="cd00067">
    <property type="entry name" value="GAL4"/>
    <property type="match status" value="1"/>
</dbReference>
<dbReference type="SMART" id="SM00066">
    <property type="entry name" value="GAL4"/>
    <property type="match status" value="1"/>
</dbReference>
<keyword evidence="2" id="KW-0862">Zinc</keyword>
<feature type="region of interest" description="Disordered" evidence="7">
    <location>
        <begin position="165"/>
        <end position="185"/>
    </location>
</feature>
<evidence type="ECO:0000256" key="3">
    <source>
        <dbReference type="ARBA" id="ARBA00023015"/>
    </source>
</evidence>
<evidence type="ECO:0000256" key="6">
    <source>
        <dbReference type="PROSITE-ProRule" id="PRU00042"/>
    </source>
</evidence>
<dbReference type="InterPro" id="IPR013087">
    <property type="entry name" value="Znf_C2H2_type"/>
</dbReference>
<dbReference type="InterPro" id="IPR036864">
    <property type="entry name" value="Zn2-C6_fun-type_DNA-bd_sf"/>
</dbReference>
<accession>A0A2X0LDJ1</accession>